<keyword evidence="2" id="KW-0472">Membrane</keyword>
<feature type="transmembrane region" description="Helical" evidence="2">
    <location>
        <begin position="326"/>
        <end position="344"/>
    </location>
</feature>
<dbReference type="EMBL" id="QCYY01001596">
    <property type="protein sequence ID" value="ROT76891.1"/>
    <property type="molecule type" value="Genomic_DNA"/>
</dbReference>
<evidence type="ECO:0000256" key="1">
    <source>
        <dbReference type="SAM" id="MobiDB-lite"/>
    </source>
</evidence>
<reference evidence="3 4" key="1">
    <citation type="submission" date="2018-04" db="EMBL/GenBank/DDBJ databases">
        <authorList>
            <person name="Zhang X."/>
            <person name="Yuan J."/>
            <person name="Li F."/>
            <person name="Xiang J."/>
        </authorList>
    </citation>
    <scope>NUCLEOTIDE SEQUENCE [LARGE SCALE GENOMIC DNA]</scope>
    <source>
        <tissue evidence="3">Muscle</tissue>
    </source>
</reference>
<feature type="transmembrane region" description="Helical" evidence="2">
    <location>
        <begin position="399"/>
        <end position="416"/>
    </location>
</feature>
<gene>
    <name evidence="3" type="ORF">C7M84_004497</name>
</gene>
<protein>
    <submittedName>
        <fullName evidence="3">Uncharacterized protein</fullName>
    </submittedName>
</protein>
<evidence type="ECO:0000313" key="4">
    <source>
        <dbReference type="Proteomes" id="UP000283509"/>
    </source>
</evidence>
<evidence type="ECO:0000256" key="2">
    <source>
        <dbReference type="SAM" id="Phobius"/>
    </source>
</evidence>
<feature type="transmembrane region" description="Helical" evidence="2">
    <location>
        <begin position="473"/>
        <end position="494"/>
    </location>
</feature>
<proteinExistence type="predicted"/>
<keyword evidence="2" id="KW-1133">Transmembrane helix</keyword>
<dbReference type="Proteomes" id="UP000283509">
    <property type="component" value="Unassembled WGS sequence"/>
</dbReference>
<keyword evidence="2" id="KW-0812">Transmembrane</keyword>
<feature type="region of interest" description="Disordered" evidence="1">
    <location>
        <begin position="1"/>
        <end position="26"/>
    </location>
</feature>
<accession>A0A423TKB5</accession>
<feature type="transmembrane region" description="Helical" evidence="2">
    <location>
        <begin position="356"/>
        <end position="379"/>
    </location>
</feature>
<comment type="caution">
    <text evidence="3">The sequence shown here is derived from an EMBL/GenBank/DDBJ whole genome shotgun (WGS) entry which is preliminary data.</text>
</comment>
<keyword evidence="4" id="KW-1185">Reference proteome</keyword>
<sequence>MPSVHSHMRISSAQVQRKRSTPRLISGVHPSSGKLVLAVYVVWGFSNRHPLTSRWRQTFGCRSDGHPLTWRLQSRSLQHRQLFQEDMESKILPKSNVVVSARDRTEDLGRVKRTSSVPSRAEDNTFLKKLRLRLTETAGDAAVTWIAASTSEDDPPSGIRTSGATEMLEDACCFLMNRRLFFLSSSPLFLYFLSTLPNSFSPSLPCPFSFLFFSLFSLPSSSLLYPLSFPLLLSLSSLLTFPPFSSLPYSSSPSLPLLPFLPSPFYFFSSSPFSSIPPPFSTSYLATIPTTWMEMDISDAKNFLIFSLSSFSCSSTRSFFPFKFSLPISPLSFSFPLSFLFIFPTSPSLSLSSQPYCYFLILSSLPFILFSLFSSLLIATSFSSLSSVFLFPPLPSYSLSSPHIFSFSFLLLFAILKTLRLCPPFPFFLPFSSSLPFSLLSSHSFPTFFLSLTSPFLSFNLSFPSLLSFKPSSYLHSASFAPLSSAFYLSFLFYSFQWMRRNRMNFEAIWDNKLQNVGLRFAMQSSLEYA</sequence>
<dbReference type="AlphaFoldDB" id="A0A423TKB5"/>
<reference evidence="3 4" key="2">
    <citation type="submission" date="2019-01" db="EMBL/GenBank/DDBJ databases">
        <title>The decoding of complex shrimp genome reveals the adaptation for benthos swimmer, frequently molting mechanism and breeding impact on genome.</title>
        <authorList>
            <person name="Sun Y."/>
            <person name="Gao Y."/>
            <person name="Yu Y."/>
        </authorList>
    </citation>
    <scope>NUCLEOTIDE SEQUENCE [LARGE SCALE GENOMIC DNA]</scope>
    <source>
        <tissue evidence="3">Muscle</tissue>
    </source>
</reference>
<name>A0A423TKB5_PENVA</name>
<organism evidence="3 4">
    <name type="scientific">Penaeus vannamei</name>
    <name type="common">Whiteleg shrimp</name>
    <name type="synonym">Litopenaeus vannamei</name>
    <dbReference type="NCBI Taxonomy" id="6689"/>
    <lineage>
        <taxon>Eukaryota</taxon>
        <taxon>Metazoa</taxon>
        <taxon>Ecdysozoa</taxon>
        <taxon>Arthropoda</taxon>
        <taxon>Crustacea</taxon>
        <taxon>Multicrustacea</taxon>
        <taxon>Malacostraca</taxon>
        <taxon>Eumalacostraca</taxon>
        <taxon>Eucarida</taxon>
        <taxon>Decapoda</taxon>
        <taxon>Dendrobranchiata</taxon>
        <taxon>Penaeoidea</taxon>
        <taxon>Penaeidae</taxon>
        <taxon>Penaeus</taxon>
    </lineage>
</organism>
<evidence type="ECO:0000313" key="3">
    <source>
        <dbReference type="EMBL" id="ROT76891.1"/>
    </source>
</evidence>
<feature type="transmembrane region" description="Helical" evidence="2">
    <location>
        <begin position="428"/>
        <end position="453"/>
    </location>
</feature>